<keyword evidence="2" id="KW-0969">Cilium</keyword>
<evidence type="ECO:0000313" key="2">
    <source>
        <dbReference type="EMBL" id="NVO57215.1"/>
    </source>
</evidence>
<name>A0ABX2PU39_9RHOB</name>
<keyword evidence="2" id="KW-0282">Flagellum</keyword>
<gene>
    <name evidence="2" type="ORF">HW561_15590</name>
</gene>
<dbReference type="EMBL" id="JABXWT010000010">
    <property type="protein sequence ID" value="NVO57215.1"/>
    <property type="molecule type" value="Genomic_DNA"/>
</dbReference>
<dbReference type="RefSeq" id="WP_176866268.1">
    <property type="nucleotide sequence ID" value="NZ_JABXWT010000010.1"/>
</dbReference>
<reference evidence="2 3" key="1">
    <citation type="submission" date="2020-06" db="EMBL/GenBank/DDBJ databases">
        <authorList>
            <person name="Cao W.R."/>
        </authorList>
    </citation>
    <scope>NUCLEOTIDE SEQUENCE [LARGE SCALE GENOMIC DNA]</scope>
    <source>
        <strain evidence="2 3">B1Z28</strain>
    </source>
</reference>
<dbReference type="Pfam" id="PF01052">
    <property type="entry name" value="FliMN_C"/>
    <property type="match status" value="1"/>
</dbReference>
<evidence type="ECO:0000313" key="3">
    <source>
        <dbReference type="Proteomes" id="UP000630805"/>
    </source>
</evidence>
<dbReference type="Proteomes" id="UP000630805">
    <property type="component" value="Unassembled WGS sequence"/>
</dbReference>
<organism evidence="2 3">
    <name type="scientific">Ruegeria haliotis</name>
    <dbReference type="NCBI Taxonomy" id="2747601"/>
    <lineage>
        <taxon>Bacteria</taxon>
        <taxon>Pseudomonadati</taxon>
        <taxon>Pseudomonadota</taxon>
        <taxon>Alphaproteobacteria</taxon>
        <taxon>Rhodobacterales</taxon>
        <taxon>Roseobacteraceae</taxon>
        <taxon>Ruegeria</taxon>
    </lineage>
</organism>
<sequence>MGQTVSAALARKLSVGKDDLRDRPRSVLRALRLGFARAAGDRLNLPLAVIGVKQSNRSQDDLVQMIGEDWLLLLFNGTEGVAAACLDPGFVSAIVQTQTIGEVTADPSEARAFTDTDAAMVAPLIEEALIRAVALVEAAADQVCLSGYEFASRAADLRSMSLGLVDDTYRIFDLTVDLAGGLRQGQISILLPDLPVMSAPVEDAQVDTGPCLEQSSGVLRAELNAVLCKMTLPLAGLSGLEVGGLLPLASARLDRTEILTIDRTSAAVGRLGQCGGLRAIRLNEQAPLPALTEPGVPEFVENRSVRARQEPLDPSALAADVLDVTPDGGSHHGLNPLDSDLSFANSDQMVAEITQLAGLTSPEDGPDRID</sequence>
<dbReference type="InterPro" id="IPR001543">
    <property type="entry name" value="FliN-like_C"/>
</dbReference>
<accession>A0ABX2PU39</accession>
<proteinExistence type="predicted"/>
<keyword evidence="3" id="KW-1185">Reference proteome</keyword>
<evidence type="ECO:0000259" key="1">
    <source>
        <dbReference type="Pfam" id="PF01052"/>
    </source>
</evidence>
<protein>
    <submittedName>
        <fullName evidence="2">FliM/FliN family flagellar motor switch protein</fullName>
    </submittedName>
</protein>
<dbReference type="InterPro" id="IPR036429">
    <property type="entry name" value="SpoA-like_sf"/>
</dbReference>
<comment type="caution">
    <text evidence="2">The sequence shown here is derived from an EMBL/GenBank/DDBJ whole genome shotgun (WGS) entry which is preliminary data.</text>
</comment>
<keyword evidence="2" id="KW-0966">Cell projection</keyword>
<feature type="domain" description="Flagellar motor switch protein FliN-like C-terminal" evidence="1">
    <location>
        <begin position="221"/>
        <end position="284"/>
    </location>
</feature>
<dbReference type="SUPFAM" id="SSF101801">
    <property type="entry name" value="Surface presentation of antigens (SPOA)"/>
    <property type="match status" value="1"/>
</dbReference>